<dbReference type="Proteomes" id="UP000762676">
    <property type="component" value="Unassembled WGS sequence"/>
</dbReference>
<gene>
    <name evidence="2" type="ORF">ElyMa_006400200</name>
</gene>
<keyword evidence="1" id="KW-0472">Membrane</keyword>
<keyword evidence="1" id="KW-1133">Transmembrane helix</keyword>
<keyword evidence="1" id="KW-0812">Transmembrane</keyword>
<dbReference type="EMBL" id="BMAT01012850">
    <property type="protein sequence ID" value="GFS00490.1"/>
    <property type="molecule type" value="Genomic_DNA"/>
</dbReference>
<evidence type="ECO:0000256" key="1">
    <source>
        <dbReference type="SAM" id="Phobius"/>
    </source>
</evidence>
<comment type="caution">
    <text evidence="2">The sequence shown here is derived from an EMBL/GenBank/DDBJ whole genome shotgun (WGS) entry which is preliminary data.</text>
</comment>
<sequence length="115" mass="12199">MLQSSQPNADTVFKITFSFHNNIFSLIKRKGSPDPATSSSNQFASFYNLLKSNEIKVVVVVVVVVEVVVVVVIVVVDVVPAAAGGVVAAAEVTLVLVYSYSPVSPRSSVLLSSFI</sequence>
<accession>A0AAV4HSC9</accession>
<feature type="transmembrane region" description="Helical" evidence="1">
    <location>
        <begin position="82"/>
        <end position="100"/>
    </location>
</feature>
<dbReference type="AlphaFoldDB" id="A0AAV4HSC9"/>
<reference evidence="2 3" key="1">
    <citation type="journal article" date="2021" name="Elife">
        <title>Chloroplast acquisition without the gene transfer in kleptoplastic sea slugs, Plakobranchus ocellatus.</title>
        <authorList>
            <person name="Maeda T."/>
            <person name="Takahashi S."/>
            <person name="Yoshida T."/>
            <person name="Shimamura S."/>
            <person name="Takaki Y."/>
            <person name="Nagai Y."/>
            <person name="Toyoda A."/>
            <person name="Suzuki Y."/>
            <person name="Arimoto A."/>
            <person name="Ishii H."/>
            <person name="Satoh N."/>
            <person name="Nishiyama T."/>
            <person name="Hasebe M."/>
            <person name="Maruyama T."/>
            <person name="Minagawa J."/>
            <person name="Obokata J."/>
            <person name="Shigenobu S."/>
        </authorList>
    </citation>
    <scope>NUCLEOTIDE SEQUENCE [LARGE SCALE GENOMIC DNA]</scope>
</reference>
<evidence type="ECO:0000313" key="3">
    <source>
        <dbReference type="Proteomes" id="UP000762676"/>
    </source>
</evidence>
<keyword evidence="3" id="KW-1185">Reference proteome</keyword>
<evidence type="ECO:0000313" key="2">
    <source>
        <dbReference type="EMBL" id="GFS00490.1"/>
    </source>
</evidence>
<name>A0AAV4HSC9_9GAST</name>
<protein>
    <submittedName>
        <fullName evidence="2">Uncharacterized protein</fullName>
    </submittedName>
</protein>
<proteinExistence type="predicted"/>
<feature type="transmembrane region" description="Helical" evidence="1">
    <location>
        <begin position="57"/>
        <end position="76"/>
    </location>
</feature>
<organism evidence="2 3">
    <name type="scientific">Elysia marginata</name>
    <dbReference type="NCBI Taxonomy" id="1093978"/>
    <lineage>
        <taxon>Eukaryota</taxon>
        <taxon>Metazoa</taxon>
        <taxon>Spiralia</taxon>
        <taxon>Lophotrochozoa</taxon>
        <taxon>Mollusca</taxon>
        <taxon>Gastropoda</taxon>
        <taxon>Heterobranchia</taxon>
        <taxon>Euthyneura</taxon>
        <taxon>Panpulmonata</taxon>
        <taxon>Sacoglossa</taxon>
        <taxon>Placobranchoidea</taxon>
        <taxon>Plakobranchidae</taxon>
        <taxon>Elysia</taxon>
    </lineage>
</organism>